<dbReference type="EMBL" id="CAUYUJ010017486">
    <property type="protein sequence ID" value="CAK0875203.1"/>
    <property type="molecule type" value="Genomic_DNA"/>
</dbReference>
<dbReference type="Proteomes" id="UP001189429">
    <property type="component" value="Unassembled WGS sequence"/>
</dbReference>
<evidence type="ECO:0008006" key="4">
    <source>
        <dbReference type="Google" id="ProtNLM"/>
    </source>
</evidence>
<name>A0ABN9VP84_9DINO</name>
<gene>
    <name evidence="2" type="ORF">PCOR1329_LOCUS59915</name>
</gene>
<evidence type="ECO:0000256" key="1">
    <source>
        <dbReference type="SAM" id="MobiDB-lite"/>
    </source>
</evidence>
<dbReference type="InterPro" id="IPR021067">
    <property type="entry name" value="Glycosyltransferase"/>
</dbReference>
<evidence type="ECO:0000313" key="3">
    <source>
        <dbReference type="Proteomes" id="UP001189429"/>
    </source>
</evidence>
<sequence length="464" mass="51413">SSTKEWSKVPEPFFQPGDPQPHPPTRDFRAALPRDNSTVVVLIAALRETRVVRTLRSLFESARLPDRVYAGVVQQNAAGDPDVLEELCRQLGTPLKLRKRFAGRERLHVRQDDDDEWGQGRFTEESLGGCRPARNVRVHRMDVSEAKGPAFARSRQPLLISDGEGLEDFCMQIDAHTLFSPGWDDHMIHHWALADNEYAVLSTYPTSADLMQQDGTLPNVNDHWEMPFLCDAALQQPGVVRNHQAGAAANLDRPLLGKFWAAGLSFSRCHAERDVPNDPGLEHVFDGEEFGRAVRLYTNGYDLYTMMRPVVGTFYGGAIKAKGGWTRRGDAGKRARDRLATLCRYSAGNLSAEALAELKGFDLGSRRKLEDYIALTGIDTVNHKAKNTPCLVSRWTPWRSGADVDPPYAEILRGSPRRLGVDIAAQLGELQDSAVDLVTSAVAASLLIAGLVVTRAEPEEREVL</sequence>
<dbReference type="Pfam" id="PF11397">
    <property type="entry name" value="GlcNAc"/>
    <property type="match status" value="1"/>
</dbReference>
<dbReference type="PANTHER" id="PTHR34496:SF6">
    <property type="entry name" value="GLYCOSYLTRANSFERASE 2-LIKE DOMAIN-CONTAINING PROTEIN"/>
    <property type="match status" value="1"/>
</dbReference>
<accession>A0ABN9VP84</accession>
<reference evidence="2" key="1">
    <citation type="submission" date="2023-10" db="EMBL/GenBank/DDBJ databases">
        <authorList>
            <person name="Chen Y."/>
            <person name="Shah S."/>
            <person name="Dougan E. K."/>
            <person name="Thang M."/>
            <person name="Chan C."/>
        </authorList>
    </citation>
    <scope>NUCLEOTIDE SEQUENCE [LARGE SCALE GENOMIC DNA]</scope>
</reference>
<keyword evidence="3" id="KW-1185">Reference proteome</keyword>
<evidence type="ECO:0000313" key="2">
    <source>
        <dbReference type="EMBL" id="CAK0875203.1"/>
    </source>
</evidence>
<dbReference type="PANTHER" id="PTHR34496">
    <property type="entry name" value="GLCNAC TRANSFERASE-RELATED"/>
    <property type="match status" value="1"/>
</dbReference>
<comment type="caution">
    <text evidence="2">The sequence shown here is derived from an EMBL/GenBank/DDBJ whole genome shotgun (WGS) entry which is preliminary data.</text>
</comment>
<protein>
    <recommendedName>
        <fullName evidence="4">Glycosyltransferase 2-like domain-containing protein</fullName>
    </recommendedName>
</protein>
<feature type="region of interest" description="Disordered" evidence="1">
    <location>
        <begin position="1"/>
        <end position="25"/>
    </location>
</feature>
<feature type="non-terminal residue" evidence="2">
    <location>
        <position position="1"/>
    </location>
</feature>
<organism evidence="2 3">
    <name type="scientific">Prorocentrum cordatum</name>
    <dbReference type="NCBI Taxonomy" id="2364126"/>
    <lineage>
        <taxon>Eukaryota</taxon>
        <taxon>Sar</taxon>
        <taxon>Alveolata</taxon>
        <taxon>Dinophyceae</taxon>
        <taxon>Prorocentrales</taxon>
        <taxon>Prorocentraceae</taxon>
        <taxon>Prorocentrum</taxon>
    </lineage>
</organism>
<proteinExistence type="predicted"/>